<gene>
    <name evidence="2" type="ORF">GCM10023175_05320</name>
</gene>
<keyword evidence="3" id="KW-1185">Reference proteome</keyword>
<proteinExistence type="predicted"/>
<evidence type="ECO:0000313" key="2">
    <source>
        <dbReference type="EMBL" id="GAA4537170.1"/>
    </source>
</evidence>
<evidence type="ECO:0000313" key="3">
    <source>
        <dbReference type="Proteomes" id="UP001501598"/>
    </source>
</evidence>
<name>A0ABP8RF70_9PSEU</name>
<protein>
    <submittedName>
        <fullName evidence="2">IS1634-like element ISMsm6 family transposase</fullName>
    </submittedName>
</protein>
<dbReference type="InterPro" id="IPR002559">
    <property type="entry name" value="Transposase_11"/>
</dbReference>
<comment type="caution">
    <text evidence="2">The sequence shown here is derived from an EMBL/GenBank/DDBJ whole genome shotgun (WGS) entry which is preliminary data.</text>
</comment>
<accession>A0ABP8RF70</accession>
<dbReference type="PANTHER" id="PTHR34614:SF2">
    <property type="entry name" value="TRANSPOSASE IS4-LIKE DOMAIN-CONTAINING PROTEIN"/>
    <property type="match status" value="1"/>
</dbReference>
<dbReference type="PANTHER" id="PTHR34614">
    <property type="match status" value="1"/>
</dbReference>
<dbReference type="SUPFAM" id="SSF53098">
    <property type="entry name" value="Ribonuclease H-like"/>
    <property type="match status" value="1"/>
</dbReference>
<evidence type="ECO:0000259" key="1">
    <source>
        <dbReference type="Pfam" id="PF01609"/>
    </source>
</evidence>
<dbReference type="InterPro" id="IPR012337">
    <property type="entry name" value="RNaseH-like_sf"/>
</dbReference>
<dbReference type="NCBIfam" id="NF033559">
    <property type="entry name" value="transpos_IS1634"/>
    <property type="match status" value="1"/>
</dbReference>
<dbReference type="Pfam" id="PF01609">
    <property type="entry name" value="DDE_Tnp_1"/>
    <property type="match status" value="1"/>
</dbReference>
<feature type="domain" description="Transposase IS4-like" evidence="1">
    <location>
        <begin position="124"/>
        <end position="412"/>
    </location>
</feature>
<organism evidence="2 3">
    <name type="scientific">Pseudonocardia xishanensis</name>
    <dbReference type="NCBI Taxonomy" id="630995"/>
    <lineage>
        <taxon>Bacteria</taxon>
        <taxon>Bacillati</taxon>
        <taxon>Actinomycetota</taxon>
        <taxon>Actinomycetes</taxon>
        <taxon>Pseudonocardiales</taxon>
        <taxon>Pseudonocardiaceae</taxon>
        <taxon>Pseudonocardia</taxon>
    </lineage>
</organism>
<dbReference type="EMBL" id="BAABGT010000009">
    <property type="protein sequence ID" value="GAA4537170.1"/>
    <property type="molecule type" value="Genomic_DNA"/>
</dbReference>
<dbReference type="InterPro" id="IPR047654">
    <property type="entry name" value="IS1634_transpos"/>
</dbReference>
<reference evidence="3" key="1">
    <citation type="journal article" date="2019" name="Int. J. Syst. Evol. Microbiol.">
        <title>The Global Catalogue of Microorganisms (GCM) 10K type strain sequencing project: providing services to taxonomists for standard genome sequencing and annotation.</title>
        <authorList>
            <consortium name="The Broad Institute Genomics Platform"/>
            <consortium name="The Broad Institute Genome Sequencing Center for Infectious Disease"/>
            <person name="Wu L."/>
            <person name="Ma J."/>
        </authorList>
    </citation>
    <scope>NUCLEOTIDE SEQUENCE [LARGE SCALE GENOMIC DNA]</scope>
    <source>
        <strain evidence="3">JCM 17906</strain>
    </source>
</reference>
<sequence length="467" mass="51297">MFGGPLFDLLDGVYTSFGFDELDDDVFRDLVLARVVEPTSLLDVGGVLADMGRQSASYPTLWRTLRRAAQTDDTDTAPDSGVESGVDELVSTGAGGGSTACSYRDRIADLCFAHALSCGDVSLVLYDVTTLYFEAEKEDGLRKVGFSKERRVDPQVVVGMLVDRNGFPLEIGCFEGNKAEKLTIVPIIEAFRSRHRIENMIIVADAGMLSAANLTTLDEAGFKFIVGSRQSKAPIDLESHFHWHGDAFDDGRHVDTITPKRGANLANDTALRAEPVWDPTAHPGSWRAVWAYSAKRFARDNRTLNAQETRAREVVNGDKTARTPRFVRNAGDGQVLDERALARARRLAGLKGYVTNLPATVMNTAEIIGAYHDLWQVEASFRMSKTDLAARPMFHRTRDSIEAHLTIVFAALAVARTAQTRTGLSIRRLVRTLRPLRSATIAVNGAEHTFPPRIPADLEPVVMALRA</sequence>
<dbReference type="Proteomes" id="UP001501598">
    <property type="component" value="Unassembled WGS sequence"/>
</dbReference>